<proteinExistence type="predicted"/>
<reference evidence="1 2" key="1">
    <citation type="submission" date="2016-11" db="EMBL/GenBank/DDBJ databases">
        <title>The macronuclear genome of Stentor coeruleus: a giant cell with tiny introns.</title>
        <authorList>
            <person name="Slabodnick M."/>
            <person name="Ruby J.G."/>
            <person name="Reiff S.B."/>
            <person name="Swart E.C."/>
            <person name="Gosai S."/>
            <person name="Prabakaran S."/>
            <person name="Witkowska E."/>
            <person name="Larue G.E."/>
            <person name="Fisher S."/>
            <person name="Freeman R.M."/>
            <person name="Gunawardena J."/>
            <person name="Chu W."/>
            <person name="Stover N.A."/>
            <person name="Gregory B.D."/>
            <person name="Nowacki M."/>
            <person name="Derisi J."/>
            <person name="Roy S.W."/>
            <person name="Marshall W.F."/>
            <person name="Sood P."/>
        </authorList>
    </citation>
    <scope>NUCLEOTIDE SEQUENCE [LARGE SCALE GENOMIC DNA]</scope>
    <source>
        <strain evidence="1">WM001</strain>
    </source>
</reference>
<evidence type="ECO:0000313" key="2">
    <source>
        <dbReference type="Proteomes" id="UP000187209"/>
    </source>
</evidence>
<dbReference type="Proteomes" id="UP000187209">
    <property type="component" value="Unassembled WGS sequence"/>
</dbReference>
<protein>
    <recommendedName>
        <fullName evidence="3">NADH dehydrogenase [ubiquinone] 1 beta subcomplex subunit 7</fullName>
    </recommendedName>
</protein>
<dbReference type="AlphaFoldDB" id="A0A1R2ANQ6"/>
<accession>A0A1R2ANQ6</accession>
<evidence type="ECO:0000313" key="1">
    <source>
        <dbReference type="EMBL" id="OMJ66152.1"/>
    </source>
</evidence>
<evidence type="ECO:0008006" key="3">
    <source>
        <dbReference type="Google" id="ProtNLM"/>
    </source>
</evidence>
<dbReference type="EMBL" id="MPUH01001804">
    <property type="protein sequence ID" value="OMJ66152.1"/>
    <property type="molecule type" value="Genomic_DNA"/>
</dbReference>
<sequence>MNLNYEKTMSRILPLHPDAINPKWKPETMKFEAEKWCKPFFVIYHRCLDIQVRSPEQIEQCKKSPELLDRCREDILKEMKRIIDEKANKS</sequence>
<name>A0A1R2ANQ6_9CILI</name>
<organism evidence="1 2">
    <name type="scientific">Stentor coeruleus</name>
    <dbReference type="NCBI Taxonomy" id="5963"/>
    <lineage>
        <taxon>Eukaryota</taxon>
        <taxon>Sar</taxon>
        <taxon>Alveolata</taxon>
        <taxon>Ciliophora</taxon>
        <taxon>Postciliodesmatophora</taxon>
        <taxon>Heterotrichea</taxon>
        <taxon>Heterotrichida</taxon>
        <taxon>Stentoridae</taxon>
        <taxon>Stentor</taxon>
    </lineage>
</organism>
<gene>
    <name evidence="1" type="ORF">SteCoe_37109</name>
</gene>
<comment type="caution">
    <text evidence="1">The sequence shown here is derived from an EMBL/GenBank/DDBJ whole genome shotgun (WGS) entry which is preliminary data.</text>
</comment>
<keyword evidence="2" id="KW-1185">Reference proteome</keyword>